<name>A0ABS3Z468_9BACT</name>
<dbReference type="InterPro" id="IPR011024">
    <property type="entry name" value="G_crystallin-like"/>
</dbReference>
<evidence type="ECO:0000256" key="1">
    <source>
        <dbReference type="ARBA" id="ARBA00009646"/>
    </source>
</evidence>
<keyword evidence="6" id="KW-1185">Reference proteome</keyword>
<evidence type="ECO:0000313" key="5">
    <source>
        <dbReference type="EMBL" id="MBO9204966.1"/>
    </source>
</evidence>
<comment type="caution">
    <text evidence="5">The sequence shown here is derived from an EMBL/GenBank/DDBJ whole genome shotgun (WGS) entry which is preliminary data.</text>
</comment>
<dbReference type="NCBIfam" id="TIGR04183">
    <property type="entry name" value="Por_Secre_tail"/>
    <property type="match status" value="1"/>
</dbReference>
<feature type="chain" id="PRO_5045993339" evidence="3">
    <location>
        <begin position="20"/>
        <end position="461"/>
    </location>
</feature>
<sequence length="461" mass="49250">MKQFLVICILICLIQNTFAQSGIYGGGPVYKNRSYSISELKGSGYTCVVVWTIHIDASGNLNFNAEFPLVQNGSYIGGSTYPNFASDIASLKTAPTTINRVEFCLSAWGSSTFANIRDLINAQGTGSTSILYRNFQAIRNAFPTVDAIGFDDESTYDVSSATAFAVMLGGLGFKVSLVPYTAASFWTGVATNTNNQRPGTVDRVDLQCYSGGAGNNPCNWNFGSIPVYAGLWDAEKTTSQVQSQLTTWKNSCNIKGGFMWLYDDFDNTTGTEAYAAAINNAFSGGGSTTVATFYKDCNYGGNAVGLAAGSYTLSSLQAKGIVNDDISSLQVQSGYRVTLYWDDNYGGATLVKTASDACLVDDGWNDKVSSLVIAATAAATARTSITAATATTTNLPGQQELKLINAPNLAGIPVRIYDITGRQVLLVRPISNRINIALLSPGVYVLVYTVQGVQKTQRFIK</sequence>
<dbReference type="SMART" id="SM00247">
    <property type="entry name" value="XTALbg"/>
    <property type="match status" value="1"/>
</dbReference>
<keyword evidence="2" id="KW-0677">Repeat</keyword>
<dbReference type="RefSeq" id="WP_209144065.1">
    <property type="nucleotide sequence ID" value="NZ_JAGHKO010000017.1"/>
</dbReference>
<dbReference type="PROSITE" id="PS50915">
    <property type="entry name" value="CRYSTALLIN_BETA_GAMMA"/>
    <property type="match status" value="1"/>
</dbReference>
<evidence type="ECO:0000259" key="4">
    <source>
        <dbReference type="PROSITE" id="PS50915"/>
    </source>
</evidence>
<evidence type="ECO:0000256" key="3">
    <source>
        <dbReference type="SAM" id="SignalP"/>
    </source>
</evidence>
<dbReference type="Proteomes" id="UP000677244">
    <property type="component" value="Unassembled WGS sequence"/>
</dbReference>
<gene>
    <name evidence="5" type="ORF">J7I42_32065</name>
</gene>
<dbReference type="EMBL" id="JAGHKO010000017">
    <property type="protein sequence ID" value="MBO9204966.1"/>
    <property type="molecule type" value="Genomic_DNA"/>
</dbReference>
<reference evidence="5 6" key="1">
    <citation type="submission" date="2021-03" db="EMBL/GenBank/DDBJ databases">
        <title>Assistant Professor.</title>
        <authorList>
            <person name="Huq M.A."/>
        </authorList>
    </citation>
    <scope>NUCLEOTIDE SEQUENCE [LARGE SCALE GENOMIC DNA]</scope>
    <source>
        <strain evidence="5 6">MAH-29</strain>
    </source>
</reference>
<dbReference type="Gene3D" id="2.60.20.10">
    <property type="entry name" value="Crystallins"/>
    <property type="match status" value="1"/>
</dbReference>
<evidence type="ECO:0000313" key="6">
    <source>
        <dbReference type="Proteomes" id="UP000677244"/>
    </source>
</evidence>
<protein>
    <submittedName>
        <fullName evidence="5">T9SS type A sorting domain-containing protein</fullName>
    </submittedName>
</protein>
<organism evidence="5 6">
    <name type="scientific">Niastella soli</name>
    <dbReference type="NCBI Taxonomy" id="2821487"/>
    <lineage>
        <taxon>Bacteria</taxon>
        <taxon>Pseudomonadati</taxon>
        <taxon>Bacteroidota</taxon>
        <taxon>Chitinophagia</taxon>
        <taxon>Chitinophagales</taxon>
        <taxon>Chitinophagaceae</taxon>
        <taxon>Niastella</taxon>
    </lineage>
</organism>
<dbReference type="InterPro" id="IPR026444">
    <property type="entry name" value="Secre_tail"/>
</dbReference>
<dbReference type="SUPFAM" id="SSF49695">
    <property type="entry name" value="gamma-Crystallin-like"/>
    <property type="match status" value="1"/>
</dbReference>
<feature type="signal peptide" evidence="3">
    <location>
        <begin position="1"/>
        <end position="19"/>
    </location>
</feature>
<evidence type="ECO:0000256" key="2">
    <source>
        <dbReference type="ARBA" id="ARBA00022737"/>
    </source>
</evidence>
<proteinExistence type="inferred from homology"/>
<keyword evidence="3" id="KW-0732">Signal</keyword>
<feature type="domain" description="Beta/gamma crystallin 'Greek key'" evidence="4">
    <location>
        <begin position="289"/>
        <end position="333"/>
    </location>
</feature>
<accession>A0ABS3Z468</accession>
<dbReference type="InterPro" id="IPR001064">
    <property type="entry name" value="Beta/gamma_crystallin"/>
</dbReference>
<comment type="similarity">
    <text evidence="1">Belongs to the beta/gamma-crystallin family.</text>
</comment>